<sequence length="227" mass="24932">MEKHHLSAVLLFMVPAFLSLAASSSFIGRILLQTQQDCPVDFGRSDITILISKCKGPEYPTEACCDAFKKFACPYADILNDLNNNCATGFSSINASIVNEASSALTLTLTLPLPCPLLPSSPRHRLVMHYMHCPVDFGKLDYVVLTSQCKGPKYPAGPCCSAFKEFACPYADLLNDPSNNCATSMFNYIHQYYPPGIFAEECPDSERGVECPESPHHTTLQTSSYIL</sequence>
<dbReference type="PANTHER" id="PTHR31533">
    <property type="entry name" value="GPI-ANCHORED PROTEIN LLG1-RELATED-RELATED"/>
    <property type="match status" value="1"/>
</dbReference>
<evidence type="ECO:0000313" key="4">
    <source>
        <dbReference type="Proteomes" id="UP001153076"/>
    </source>
</evidence>
<organism evidence="3 4">
    <name type="scientific">Carnegiea gigantea</name>
    <dbReference type="NCBI Taxonomy" id="171969"/>
    <lineage>
        <taxon>Eukaryota</taxon>
        <taxon>Viridiplantae</taxon>
        <taxon>Streptophyta</taxon>
        <taxon>Embryophyta</taxon>
        <taxon>Tracheophyta</taxon>
        <taxon>Spermatophyta</taxon>
        <taxon>Magnoliopsida</taxon>
        <taxon>eudicotyledons</taxon>
        <taxon>Gunneridae</taxon>
        <taxon>Pentapetalae</taxon>
        <taxon>Caryophyllales</taxon>
        <taxon>Cactineae</taxon>
        <taxon>Cactaceae</taxon>
        <taxon>Cactoideae</taxon>
        <taxon>Echinocereeae</taxon>
        <taxon>Carnegiea</taxon>
    </lineage>
</organism>
<feature type="signal peptide" evidence="1">
    <location>
        <begin position="1"/>
        <end position="21"/>
    </location>
</feature>
<feature type="domain" description="GPI-anchored protein LLG1-like" evidence="2">
    <location>
        <begin position="40"/>
        <end position="93"/>
    </location>
</feature>
<dbReference type="EMBL" id="JAKOGI010000524">
    <property type="protein sequence ID" value="KAJ8433651.1"/>
    <property type="molecule type" value="Genomic_DNA"/>
</dbReference>
<dbReference type="OrthoDB" id="585255at2759"/>
<accession>A0A9Q1Q9W3</accession>
<evidence type="ECO:0000313" key="3">
    <source>
        <dbReference type="EMBL" id="KAJ8433651.1"/>
    </source>
</evidence>
<dbReference type="InterPro" id="IPR039307">
    <property type="entry name" value="LORELEI-like"/>
</dbReference>
<name>A0A9Q1Q9W3_9CARY</name>
<proteinExistence type="predicted"/>
<dbReference type="AlphaFoldDB" id="A0A9Q1Q9W3"/>
<gene>
    <name evidence="3" type="ORF">Cgig2_002322</name>
</gene>
<dbReference type="PANTHER" id="PTHR31533:SF35">
    <property type="entry name" value="GPI-ANCHORED PROTEIN LLG2-RELATED"/>
    <property type="match status" value="1"/>
</dbReference>
<evidence type="ECO:0000259" key="2">
    <source>
        <dbReference type="Pfam" id="PF26578"/>
    </source>
</evidence>
<dbReference type="Pfam" id="PF26578">
    <property type="entry name" value="LLG1"/>
    <property type="match status" value="2"/>
</dbReference>
<protein>
    <recommendedName>
        <fullName evidence="2">GPI-anchored protein LLG1-like domain-containing protein</fullName>
    </recommendedName>
</protein>
<evidence type="ECO:0000256" key="1">
    <source>
        <dbReference type="SAM" id="SignalP"/>
    </source>
</evidence>
<feature type="chain" id="PRO_5040261704" description="GPI-anchored protein LLG1-like domain-containing protein" evidence="1">
    <location>
        <begin position="22"/>
        <end position="227"/>
    </location>
</feature>
<keyword evidence="1" id="KW-0732">Signal</keyword>
<comment type="caution">
    <text evidence="3">The sequence shown here is derived from an EMBL/GenBank/DDBJ whole genome shotgun (WGS) entry which is preliminary data.</text>
</comment>
<dbReference type="InterPro" id="IPR058888">
    <property type="entry name" value="LLG1-like"/>
</dbReference>
<keyword evidence="4" id="KW-1185">Reference proteome</keyword>
<feature type="domain" description="GPI-anchored protein LLG1-like" evidence="2">
    <location>
        <begin position="135"/>
        <end position="209"/>
    </location>
</feature>
<reference evidence="3" key="1">
    <citation type="submission" date="2022-04" db="EMBL/GenBank/DDBJ databases">
        <title>Carnegiea gigantea Genome sequencing and assembly v2.</title>
        <authorList>
            <person name="Copetti D."/>
            <person name="Sanderson M.J."/>
            <person name="Burquez A."/>
            <person name="Wojciechowski M.F."/>
        </authorList>
    </citation>
    <scope>NUCLEOTIDE SEQUENCE</scope>
    <source>
        <strain evidence="3">SGP5-SGP5p</strain>
        <tissue evidence="3">Aerial part</tissue>
    </source>
</reference>
<dbReference type="Proteomes" id="UP001153076">
    <property type="component" value="Unassembled WGS sequence"/>
</dbReference>